<feature type="region of interest" description="Disordered" evidence="1">
    <location>
        <begin position="950"/>
        <end position="975"/>
    </location>
</feature>
<gene>
    <name evidence="3" type="ORF">ACO22_07147</name>
</gene>
<dbReference type="SMART" id="SM00239">
    <property type="entry name" value="C2"/>
    <property type="match status" value="1"/>
</dbReference>
<evidence type="ECO:0000313" key="4">
    <source>
        <dbReference type="Proteomes" id="UP000242814"/>
    </source>
</evidence>
<dbReference type="InterPro" id="IPR037791">
    <property type="entry name" value="C2_fungal_Inn1"/>
</dbReference>
<dbReference type="AlphaFoldDB" id="A0A1D2J5I0"/>
<feature type="compositionally biased region" description="Low complexity" evidence="1">
    <location>
        <begin position="861"/>
        <end position="875"/>
    </location>
</feature>
<feature type="compositionally biased region" description="Pro residues" evidence="1">
    <location>
        <begin position="339"/>
        <end position="349"/>
    </location>
</feature>
<comment type="caution">
    <text evidence="3">The sequence shown here is derived from an EMBL/GenBank/DDBJ whole genome shotgun (WGS) entry which is preliminary data.</text>
</comment>
<feature type="compositionally biased region" description="Polar residues" evidence="1">
    <location>
        <begin position="355"/>
        <end position="371"/>
    </location>
</feature>
<feature type="compositionally biased region" description="Basic and acidic residues" evidence="1">
    <location>
        <begin position="163"/>
        <end position="173"/>
    </location>
</feature>
<dbReference type="Pfam" id="PF00168">
    <property type="entry name" value="C2"/>
    <property type="match status" value="1"/>
</dbReference>
<evidence type="ECO:0000313" key="3">
    <source>
        <dbReference type="EMBL" id="ODH13543.1"/>
    </source>
</evidence>
<dbReference type="VEuPathDB" id="FungiDB:PADG_06457"/>
<proteinExistence type="predicted"/>
<dbReference type="Proteomes" id="UP000242814">
    <property type="component" value="Unassembled WGS sequence"/>
</dbReference>
<feature type="compositionally biased region" description="Low complexity" evidence="1">
    <location>
        <begin position="201"/>
        <end position="212"/>
    </location>
</feature>
<feature type="compositionally biased region" description="Low complexity" evidence="1">
    <location>
        <begin position="380"/>
        <end position="395"/>
    </location>
</feature>
<dbReference type="InterPro" id="IPR000008">
    <property type="entry name" value="C2_dom"/>
</dbReference>
<dbReference type="VEuPathDB" id="FungiDB:PABG_07055"/>
<dbReference type="PANTHER" id="PTHR47052">
    <property type="entry name" value="CONSERVED SERINE PROLINE-RICH PROTEIN (AFU_ORTHOLOGUE AFUA_2G01790)"/>
    <property type="match status" value="1"/>
</dbReference>
<accession>A0A1D2J5I0</accession>
<feature type="compositionally biased region" description="Pro residues" evidence="1">
    <location>
        <begin position="670"/>
        <end position="679"/>
    </location>
</feature>
<feature type="compositionally biased region" description="Gly residues" evidence="1">
    <location>
        <begin position="950"/>
        <end position="960"/>
    </location>
</feature>
<feature type="region of interest" description="Disordered" evidence="1">
    <location>
        <begin position="808"/>
        <end position="935"/>
    </location>
</feature>
<evidence type="ECO:0000256" key="1">
    <source>
        <dbReference type="SAM" id="MobiDB-lite"/>
    </source>
</evidence>
<dbReference type="CDD" id="cd08681">
    <property type="entry name" value="C2_fungal_Inn1p-like"/>
    <property type="match status" value="1"/>
</dbReference>
<feature type="compositionally biased region" description="Polar residues" evidence="1">
    <location>
        <begin position="887"/>
        <end position="902"/>
    </location>
</feature>
<feature type="region of interest" description="Disordered" evidence="1">
    <location>
        <begin position="317"/>
        <end position="465"/>
    </location>
</feature>
<protein>
    <recommendedName>
        <fullName evidence="2">C2 domain-containing protein</fullName>
    </recommendedName>
</protein>
<sequence length="975" mass="106309">MVAKLTKVSQLPQHTAGIFADMSIDGPPIGTLVVIIDRAKNLPNRKTMGKQNPYCAARLGKEAKKTETDMRGGQRPKWDQELRFTVHESPDYYQLKVSVFNDDKKTDLIGETTIDLKNVVVPGGGQNDLWHGLQCKGKYAGDIRIELTYYDTRPKDEAVIERRKEAEKVETRAETVQSGLSGPRQAKPSKRRPLPADPTGSSPVRPPSSDRVAPPPTALRENHSTPSRQAIPEPPPQSTPPSQPQRAYETPDDFQCQWGPTPPKIISKHSTPTHQSYQNSSPGEIQELPVDQYGRHSQHPITSREMAYPQVPEYTHITHHQPLDHSPPHNIGQNVYDYPPEPPPIPPPRDCYQTPPRQTTYSMQTPDRYNTSPSYPPPSRGSSYAATDSPQTQQSPEPPTNASPNDRRSHYHRYNTSHANNDVFRDSPLRHSLNNPDFPPRQEYMQPHLQNEEEEGPPPPPPVHRQIFHSQQHLQQLPTLPSVTADYGHNQNALGPIPMPEPLSIGPGRTSPLPLPVGEQGQQYIAYSSSYHSQNLSFSSVDREPVSAYSSSPTPSYMNAHANTNVNSYARDRMAVAPVQEQPGTSDGDIKVIASVPSALVPGYKAAVPEEAERSMIYHNNSYVSPPLQPQPHQQPTSPQPQPQPQPSRTSPRPPDLRSIPARKSVSPHPHQPPAPRDPTNPSLPGIPFSPDSYNALNPSVSTAFTSISSSIPTYQESALEADRQREVDKLRDLGPIIGDDGRVIDPSDHLPTDTWAPEPERKFATVSGSGGAGGGKRAEVVVRFKHAGQRDSASVGSGVRGRAVSMIGVSGRVGNGNRQTRAKLQKRETPQPAPASATSRPQSYIHVQHSHETTPSPRASGIITNNNTSSITTTPLRSHDPYGYNGTPTASTSAHSPNIRTSPSPSSFYNPSPTGPPIPAKVPVQPSASYGGGEMDAFSEELRRIDIGVGSGGCVGGGGRRGRLSYVGTGGREG</sequence>
<dbReference type="PROSITE" id="PS50004">
    <property type="entry name" value="C2"/>
    <property type="match status" value="1"/>
</dbReference>
<dbReference type="SUPFAM" id="SSF49562">
    <property type="entry name" value="C2 domain (Calcium/lipid-binding domain, CaLB)"/>
    <property type="match status" value="1"/>
</dbReference>
<name>A0A1D2J5I0_PARBR</name>
<dbReference type="Gene3D" id="2.60.40.150">
    <property type="entry name" value="C2 domain"/>
    <property type="match status" value="1"/>
</dbReference>
<feature type="region of interest" description="Disordered" evidence="1">
    <location>
        <begin position="482"/>
        <end position="517"/>
    </location>
</feature>
<feature type="region of interest" description="Disordered" evidence="1">
    <location>
        <begin position="617"/>
        <end position="698"/>
    </location>
</feature>
<dbReference type="InterPro" id="IPR035892">
    <property type="entry name" value="C2_domain_sf"/>
</dbReference>
<feature type="region of interest" description="Disordered" evidence="1">
    <location>
        <begin position="163"/>
        <end position="287"/>
    </location>
</feature>
<reference evidence="3 4" key="1">
    <citation type="submission" date="2016-06" db="EMBL/GenBank/DDBJ databases">
        <authorList>
            <person name="Kjaerup R.B."/>
            <person name="Dalgaard T.S."/>
            <person name="Juul-Madsen H.R."/>
        </authorList>
    </citation>
    <scope>NUCLEOTIDE SEQUENCE [LARGE SCALE GENOMIC DNA]</scope>
    <source>
        <strain evidence="3 4">Pb300</strain>
    </source>
</reference>
<feature type="compositionally biased region" description="Polar residues" evidence="1">
    <location>
        <begin position="268"/>
        <end position="283"/>
    </location>
</feature>
<dbReference type="PANTHER" id="PTHR47052:SF3">
    <property type="entry name" value="INGRESSION PROTEIN 1"/>
    <property type="match status" value="1"/>
</dbReference>
<feature type="compositionally biased region" description="Pro residues" evidence="1">
    <location>
        <begin position="232"/>
        <end position="243"/>
    </location>
</feature>
<dbReference type="InterPro" id="IPR052981">
    <property type="entry name" value="Ingression_C2_domain"/>
</dbReference>
<feature type="domain" description="C2" evidence="2">
    <location>
        <begin position="12"/>
        <end position="131"/>
    </location>
</feature>
<organism evidence="3 4">
    <name type="scientific">Paracoccidioides brasiliensis</name>
    <dbReference type="NCBI Taxonomy" id="121759"/>
    <lineage>
        <taxon>Eukaryota</taxon>
        <taxon>Fungi</taxon>
        <taxon>Dikarya</taxon>
        <taxon>Ascomycota</taxon>
        <taxon>Pezizomycotina</taxon>
        <taxon>Eurotiomycetes</taxon>
        <taxon>Eurotiomycetidae</taxon>
        <taxon>Onygenales</taxon>
        <taxon>Ajellomycetaceae</taxon>
        <taxon>Paracoccidioides</taxon>
    </lineage>
</organism>
<dbReference type="EMBL" id="LZYO01000466">
    <property type="protein sequence ID" value="ODH13543.1"/>
    <property type="molecule type" value="Genomic_DNA"/>
</dbReference>
<feature type="compositionally biased region" description="Low complexity" evidence="1">
    <location>
        <begin position="903"/>
        <end position="913"/>
    </location>
</feature>
<evidence type="ECO:0000259" key="2">
    <source>
        <dbReference type="PROSITE" id="PS50004"/>
    </source>
</evidence>